<keyword evidence="5" id="KW-0411">Iron-sulfur</keyword>
<dbReference type="PANTHER" id="PTHR43409:SF16">
    <property type="entry name" value="SLR0320 PROTEIN"/>
    <property type="match status" value="1"/>
</dbReference>
<keyword evidence="3" id="KW-0479">Metal-binding</keyword>
<dbReference type="SFLD" id="SFLDG01123">
    <property type="entry name" value="methyltransferase_(Class_B)"/>
    <property type="match status" value="1"/>
</dbReference>
<dbReference type="GO" id="GO:0003824">
    <property type="term" value="F:catalytic activity"/>
    <property type="evidence" value="ECO:0007669"/>
    <property type="project" value="InterPro"/>
</dbReference>
<dbReference type="InterPro" id="IPR006638">
    <property type="entry name" value="Elp3/MiaA/NifB-like_rSAM"/>
</dbReference>
<dbReference type="EMBL" id="PFAR01000005">
    <property type="protein sequence ID" value="PIR93512.1"/>
    <property type="molecule type" value="Genomic_DNA"/>
</dbReference>
<dbReference type="GO" id="GO:0046872">
    <property type="term" value="F:metal ion binding"/>
    <property type="evidence" value="ECO:0007669"/>
    <property type="project" value="UniProtKB-KW"/>
</dbReference>
<dbReference type="AlphaFoldDB" id="A0A2H0V367"/>
<gene>
    <name evidence="8" type="ORF">COT99_00405</name>
</gene>
<evidence type="ECO:0000313" key="9">
    <source>
        <dbReference type="Proteomes" id="UP000228626"/>
    </source>
</evidence>
<dbReference type="SUPFAM" id="SSF52242">
    <property type="entry name" value="Cobalamin (vitamin B12)-binding domain"/>
    <property type="match status" value="1"/>
</dbReference>
<sequence>MKKKVLLVKCYNPETRDIYAFKQIPIGIAYLAAAVKDFCDLEVFNMLVDDGLLEKIRREKPDVIGLSIFSVDFIFAEKLIKMIKKVSPESLIVAGGAHSTAEPIDTLRAGADVVVRGEGEFVFQKIIQLLSADSLIREEVRGISYFDANHIGGICHNQIVCIDDIDDFSMPAIDVFDMRKYDQYPLLTSRGCPFGCKFCASKTIWGQKVRFHSAERVFQEIKRAVENYGFNHLVFIDDTFTLKHTRLFDICDRIINADYGVTWSVNSRVDTINDEVAEKMSAAGCKVVSFGIETGSELIQEAVDKKLNRRQMKEAFNACRKAGIRIKTGWMVGLPGDYGEQMRSLDLMLELEPDEISIHHFIPMPGTYYWHQPEKHGIYFDKRILLSGFSIDALPDKIGLKFSYITNEEIAAVIQEMIRVLEQAGYKRPGQLSSYDLKSKVVNTYLDRGRLPVLPSKKSDKEAT</sequence>
<dbReference type="InterPro" id="IPR058240">
    <property type="entry name" value="rSAM_sf"/>
</dbReference>
<feature type="domain" description="Radical SAM core" evidence="7">
    <location>
        <begin position="178"/>
        <end position="401"/>
    </location>
</feature>
<evidence type="ECO:0000256" key="1">
    <source>
        <dbReference type="ARBA" id="ARBA00001966"/>
    </source>
</evidence>
<dbReference type="PROSITE" id="PS51918">
    <property type="entry name" value="RADICAL_SAM"/>
    <property type="match status" value="1"/>
</dbReference>
<dbReference type="GO" id="GO:0005829">
    <property type="term" value="C:cytosol"/>
    <property type="evidence" value="ECO:0007669"/>
    <property type="project" value="TreeGrafter"/>
</dbReference>
<keyword evidence="4" id="KW-0408">Iron</keyword>
<dbReference type="InterPro" id="IPR007197">
    <property type="entry name" value="rSAM"/>
</dbReference>
<dbReference type="InterPro" id="IPR006158">
    <property type="entry name" value="Cobalamin-bd"/>
</dbReference>
<dbReference type="InterPro" id="IPR036724">
    <property type="entry name" value="Cobalamin-bd_sf"/>
</dbReference>
<comment type="caution">
    <text evidence="8">The sequence shown here is derived from an EMBL/GenBank/DDBJ whole genome shotgun (WGS) entry which is preliminary data.</text>
</comment>
<dbReference type="GO" id="GO:0051539">
    <property type="term" value="F:4 iron, 4 sulfur cluster binding"/>
    <property type="evidence" value="ECO:0007669"/>
    <property type="project" value="UniProtKB-KW"/>
</dbReference>
<dbReference type="InterPro" id="IPR023404">
    <property type="entry name" value="rSAM_horseshoe"/>
</dbReference>
<evidence type="ECO:0000256" key="4">
    <source>
        <dbReference type="ARBA" id="ARBA00023004"/>
    </source>
</evidence>
<dbReference type="SUPFAM" id="SSF102114">
    <property type="entry name" value="Radical SAM enzymes"/>
    <property type="match status" value="1"/>
</dbReference>
<dbReference type="PANTHER" id="PTHR43409">
    <property type="entry name" value="ANAEROBIC MAGNESIUM-PROTOPORPHYRIN IX MONOMETHYL ESTER CYCLASE-RELATED"/>
    <property type="match status" value="1"/>
</dbReference>
<name>A0A2H0V367_9BACT</name>
<accession>A0A2H0V367</accession>
<evidence type="ECO:0000256" key="3">
    <source>
        <dbReference type="ARBA" id="ARBA00022723"/>
    </source>
</evidence>
<evidence type="ECO:0000259" key="7">
    <source>
        <dbReference type="PROSITE" id="PS51918"/>
    </source>
</evidence>
<proteinExistence type="predicted"/>
<evidence type="ECO:0000313" key="8">
    <source>
        <dbReference type="EMBL" id="PIR93512.1"/>
    </source>
</evidence>
<dbReference type="Proteomes" id="UP000228626">
    <property type="component" value="Unassembled WGS sequence"/>
</dbReference>
<dbReference type="InterPro" id="IPR051198">
    <property type="entry name" value="BchE-like"/>
</dbReference>
<dbReference type="GO" id="GO:0031419">
    <property type="term" value="F:cobalamin binding"/>
    <property type="evidence" value="ECO:0007669"/>
    <property type="project" value="InterPro"/>
</dbReference>
<evidence type="ECO:0000256" key="5">
    <source>
        <dbReference type="ARBA" id="ARBA00023014"/>
    </source>
</evidence>
<keyword evidence="2" id="KW-0949">S-adenosyl-L-methionine</keyword>
<dbReference type="SFLD" id="SFLDG01082">
    <property type="entry name" value="B12-binding_domain_containing"/>
    <property type="match status" value="1"/>
</dbReference>
<dbReference type="Pfam" id="PF02310">
    <property type="entry name" value="B12-binding"/>
    <property type="match status" value="1"/>
</dbReference>
<dbReference type="SMART" id="SM00729">
    <property type="entry name" value="Elp3"/>
    <property type="match status" value="1"/>
</dbReference>
<feature type="domain" description="B12-binding" evidence="6">
    <location>
        <begin position="2"/>
        <end position="137"/>
    </location>
</feature>
<dbReference type="InterPro" id="IPR034466">
    <property type="entry name" value="Methyltransferase_Class_B"/>
</dbReference>
<dbReference type="Gene3D" id="3.80.30.20">
    <property type="entry name" value="tm_1862 like domain"/>
    <property type="match status" value="1"/>
</dbReference>
<protein>
    <submittedName>
        <fullName evidence="8">Uncharacterized protein</fullName>
    </submittedName>
</protein>
<reference evidence="9" key="1">
    <citation type="submission" date="2017-09" db="EMBL/GenBank/DDBJ databases">
        <title>Depth-based differentiation of microbial function through sediment-hosted aquifers and enrichment of novel symbionts in the deep terrestrial subsurface.</title>
        <authorList>
            <person name="Probst A.J."/>
            <person name="Ladd B."/>
            <person name="Jarett J.K."/>
            <person name="Geller-Mcgrath D.E."/>
            <person name="Sieber C.M.K."/>
            <person name="Emerson J.B."/>
            <person name="Anantharaman K."/>
            <person name="Thomas B.C."/>
            <person name="Malmstrom R."/>
            <person name="Stieglmeier M."/>
            <person name="Klingl A."/>
            <person name="Woyke T."/>
            <person name="Ryan C.M."/>
            <person name="Banfield J.F."/>
        </authorList>
    </citation>
    <scope>NUCLEOTIDE SEQUENCE [LARGE SCALE GENOMIC DNA]</scope>
</reference>
<dbReference type="CDD" id="cd01335">
    <property type="entry name" value="Radical_SAM"/>
    <property type="match status" value="1"/>
</dbReference>
<comment type="cofactor">
    <cofactor evidence="1">
        <name>[4Fe-4S] cluster</name>
        <dbReference type="ChEBI" id="CHEBI:49883"/>
    </cofactor>
</comment>
<dbReference type="PROSITE" id="PS51332">
    <property type="entry name" value="B12_BINDING"/>
    <property type="match status" value="1"/>
</dbReference>
<dbReference type="SFLD" id="SFLDS00029">
    <property type="entry name" value="Radical_SAM"/>
    <property type="match status" value="1"/>
</dbReference>
<evidence type="ECO:0000256" key="2">
    <source>
        <dbReference type="ARBA" id="ARBA00022691"/>
    </source>
</evidence>
<organism evidence="8 9">
    <name type="scientific">Candidatus Falkowbacteria bacterium CG10_big_fil_rev_8_21_14_0_10_43_10</name>
    <dbReference type="NCBI Taxonomy" id="1974567"/>
    <lineage>
        <taxon>Bacteria</taxon>
        <taxon>Candidatus Falkowiibacteriota</taxon>
    </lineage>
</organism>
<dbReference type="Gene3D" id="3.40.50.280">
    <property type="entry name" value="Cobalamin-binding domain"/>
    <property type="match status" value="1"/>
</dbReference>
<dbReference type="Pfam" id="PF04055">
    <property type="entry name" value="Radical_SAM"/>
    <property type="match status" value="1"/>
</dbReference>
<evidence type="ECO:0000259" key="6">
    <source>
        <dbReference type="PROSITE" id="PS51332"/>
    </source>
</evidence>
<dbReference type="CDD" id="cd02068">
    <property type="entry name" value="radical_SAM_B12_BD"/>
    <property type="match status" value="1"/>
</dbReference>